<evidence type="ECO:0000256" key="5">
    <source>
        <dbReference type="ARBA" id="ARBA00023136"/>
    </source>
</evidence>
<feature type="transmembrane region" description="Helical" evidence="7">
    <location>
        <begin position="189"/>
        <end position="212"/>
    </location>
</feature>
<evidence type="ECO:0000256" key="3">
    <source>
        <dbReference type="ARBA" id="ARBA00022692"/>
    </source>
</evidence>
<keyword evidence="9" id="KW-1185">Reference proteome</keyword>
<evidence type="ECO:0000256" key="6">
    <source>
        <dbReference type="SAM" id="MobiDB-lite"/>
    </source>
</evidence>
<accession>A0A7R8UFI9</accession>
<feature type="transmembrane region" description="Helical" evidence="7">
    <location>
        <begin position="161"/>
        <end position="183"/>
    </location>
</feature>
<evidence type="ECO:0000313" key="8">
    <source>
        <dbReference type="EMBL" id="CAD7079632.1"/>
    </source>
</evidence>
<dbReference type="InterPro" id="IPR059112">
    <property type="entry name" value="CysZ/EI24"/>
</dbReference>
<dbReference type="EMBL" id="LR899009">
    <property type="protein sequence ID" value="CAD7079632.1"/>
    <property type="molecule type" value="Genomic_DNA"/>
</dbReference>
<dbReference type="GO" id="GO:0005783">
    <property type="term" value="C:endoplasmic reticulum"/>
    <property type="evidence" value="ECO:0007669"/>
    <property type="project" value="TreeGrafter"/>
</dbReference>
<proteinExistence type="inferred from homology"/>
<dbReference type="Pfam" id="PF07264">
    <property type="entry name" value="EI24"/>
    <property type="match status" value="1"/>
</dbReference>
<protein>
    <recommendedName>
        <fullName evidence="10">Etoposide-induced protein 2.4</fullName>
    </recommendedName>
</protein>
<evidence type="ECO:0000313" key="9">
    <source>
        <dbReference type="Proteomes" id="UP000594454"/>
    </source>
</evidence>
<dbReference type="OrthoDB" id="266518at2759"/>
<feature type="region of interest" description="Disordered" evidence="6">
    <location>
        <begin position="312"/>
        <end position="337"/>
    </location>
</feature>
<evidence type="ECO:0000256" key="4">
    <source>
        <dbReference type="ARBA" id="ARBA00022989"/>
    </source>
</evidence>
<name>A0A7R8UFI9_HERIL</name>
<dbReference type="Proteomes" id="UP000594454">
    <property type="component" value="Chromosome 1"/>
</dbReference>
<feature type="transmembrane region" description="Helical" evidence="7">
    <location>
        <begin position="256"/>
        <end position="274"/>
    </location>
</feature>
<dbReference type="AlphaFoldDB" id="A0A7R8UFI9"/>
<dbReference type="FunCoup" id="A0A7R8UFI9">
    <property type="interactions" value="596"/>
</dbReference>
<feature type="compositionally biased region" description="Polar residues" evidence="6">
    <location>
        <begin position="38"/>
        <end position="56"/>
    </location>
</feature>
<gene>
    <name evidence="8" type="ORF">HERILL_LOCUS2840</name>
</gene>
<feature type="transmembrane region" description="Helical" evidence="7">
    <location>
        <begin position="67"/>
        <end position="90"/>
    </location>
</feature>
<feature type="compositionally biased region" description="Low complexity" evidence="6">
    <location>
        <begin position="320"/>
        <end position="337"/>
    </location>
</feature>
<keyword evidence="3 7" id="KW-0812">Transmembrane</keyword>
<keyword evidence="5 7" id="KW-0472">Membrane</keyword>
<feature type="region of interest" description="Disordered" evidence="6">
    <location>
        <begin position="37"/>
        <end position="58"/>
    </location>
</feature>
<dbReference type="PANTHER" id="PTHR21389">
    <property type="entry name" value="P53 INDUCED PROTEIN"/>
    <property type="match status" value="1"/>
</dbReference>
<organism evidence="8 9">
    <name type="scientific">Hermetia illucens</name>
    <name type="common">Black soldier fly</name>
    <dbReference type="NCBI Taxonomy" id="343691"/>
    <lineage>
        <taxon>Eukaryota</taxon>
        <taxon>Metazoa</taxon>
        <taxon>Ecdysozoa</taxon>
        <taxon>Arthropoda</taxon>
        <taxon>Hexapoda</taxon>
        <taxon>Insecta</taxon>
        <taxon>Pterygota</taxon>
        <taxon>Neoptera</taxon>
        <taxon>Endopterygota</taxon>
        <taxon>Diptera</taxon>
        <taxon>Brachycera</taxon>
        <taxon>Stratiomyomorpha</taxon>
        <taxon>Stratiomyidae</taxon>
        <taxon>Hermetiinae</taxon>
        <taxon>Hermetia</taxon>
    </lineage>
</organism>
<dbReference type="GO" id="GO:0016020">
    <property type="term" value="C:membrane"/>
    <property type="evidence" value="ECO:0007669"/>
    <property type="project" value="UniProtKB-SubCell"/>
</dbReference>
<evidence type="ECO:0000256" key="7">
    <source>
        <dbReference type="SAM" id="Phobius"/>
    </source>
</evidence>
<evidence type="ECO:0008006" key="10">
    <source>
        <dbReference type="Google" id="ProtNLM"/>
    </source>
</evidence>
<dbReference type="GO" id="GO:0016236">
    <property type="term" value="P:macroautophagy"/>
    <property type="evidence" value="ECO:0007669"/>
    <property type="project" value="TreeGrafter"/>
</dbReference>
<dbReference type="PANTHER" id="PTHR21389:SF0">
    <property type="entry name" value="ETOPOSIDE-INDUCED PROTEIN 2.4 HOMOLOG"/>
    <property type="match status" value="1"/>
</dbReference>
<sequence>METAKGITYGLLQGVYDSVKGIVIVFYLDREMNKKPVGNTNDSVNQSRRPGNNVQQRSEEPNIMKRVVQCCALNGGIFWLSIVVFEYGLLPTMELLLKTIFGSGSGLGSMLWSWMHPFLSIIFQMIWVLPLFLLSKIVNSLWFQDIADSAYKFRKGRPQPIVAFSKIIADTLFSLLVQVLFLVQSMLVSLIPISYVGTALAFLHISLLYSLYSFEYKWYNMGWELHKRLSFIENNWPYFLGFGMPLTILTQMPNSYIISGCVFSIAFPIFILSGNEANPFVGSCDFPLKLFSPVVFLTNLVFNRSVRVPRPPQTKLVTKTSARSSPMRRSTSSMSSR</sequence>
<evidence type="ECO:0000256" key="1">
    <source>
        <dbReference type="ARBA" id="ARBA00004141"/>
    </source>
</evidence>
<dbReference type="InParanoid" id="A0A7R8UFI9"/>
<dbReference type="OMA" id="HMCLLYA"/>
<reference evidence="8 9" key="1">
    <citation type="submission" date="2020-11" db="EMBL/GenBank/DDBJ databases">
        <authorList>
            <person name="Wallbank WR R."/>
            <person name="Pardo Diaz C."/>
            <person name="Kozak K."/>
            <person name="Martin S."/>
            <person name="Jiggins C."/>
            <person name="Moest M."/>
            <person name="Warren A I."/>
            <person name="Generalovic N T."/>
            <person name="Byers J.R.P. K."/>
            <person name="Montejo-Kovacevich G."/>
            <person name="Yen C E."/>
        </authorList>
    </citation>
    <scope>NUCLEOTIDE SEQUENCE [LARGE SCALE GENOMIC DNA]</scope>
</reference>
<comment type="subcellular location">
    <subcellularLocation>
        <location evidence="1">Membrane</location>
        <topology evidence="1">Multi-pass membrane protein</topology>
    </subcellularLocation>
</comment>
<evidence type="ECO:0000256" key="2">
    <source>
        <dbReference type="ARBA" id="ARBA00010970"/>
    </source>
</evidence>
<feature type="transmembrane region" description="Helical" evidence="7">
    <location>
        <begin position="110"/>
        <end position="134"/>
    </location>
</feature>
<comment type="similarity">
    <text evidence="2">Belongs to the EI24 family.</text>
</comment>
<keyword evidence="4 7" id="KW-1133">Transmembrane helix</keyword>